<proteinExistence type="predicted"/>
<dbReference type="OrthoDB" id="62853at2759"/>
<keyword evidence="3" id="KW-1185">Reference proteome</keyword>
<evidence type="ECO:0000313" key="3">
    <source>
        <dbReference type="Proteomes" id="UP000325577"/>
    </source>
</evidence>
<dbReference type="EMBL" id="CM018050">
    <property type="protein sequence ID" value="KAA8517837.1"/>
    <property type="molecule type" value="Genomic_DNA"/>
</dbReference>
<organism evidence="2 3">
    <name type="scientific">Nyssa sinensis</name>
    <dbReference type="NCBI Taxonomy" id="561372"/>
    <lineage>
        <taxon>Eukaryota</taxon>
        <taxon>Viridiplantae</taxon>
        <taxon>Streptophyta</taxon>
        <taxon>Embryophyta</taxon>
        <taxon>Tracheophyta</taxon>
        <taxon>Spermatophyta</taxon>
        <taxon>Magnoliopsida</taxon>
        <taxon>eudicotyledons</taxon>
        <taxon>Gunneridae</taxon>
        <taxon>Pentapetalae</taxon>
        <taxon>asterids</taxon>
        <taxon>Cornales</taxon>
        <taxon>Nyssaceae</taxon>
        <taxon>Nyssa</taxon>
    </lineage>
</organism>
<keyword evidence="1" id="KW-0732">Signal</keyword>
<protein>
    <submittedName>
        <fullName evidence="2">Uncharacterized protein</fullName>
    </submittedName>
</protein>
<sequence length="296" mass="32670">MLAIMCLSLHTIFFMIKSSDEVKVKDAMKFSDGVLVWDEDEEDTSWPVDVGMTTDSSKVEEESSMRAHAQLGLIRSKDETGTLTATLDSCSKSSFSIGDKNEPTSFQVKDVAVAKQKAALHDREPSSEELTDNSLVTEKPLATTYSSRKRLGGNTVESGCKQPQPKPIVKCCEGDVELSQTLDFRTKSNVIKKKRKLNRKRVITDTTEMTSTLDKEVTSKVEAHGTGQISPVVCLKNERISKEDGDEHLPLVKRARVQMGRPSSTLEVVDTLIQFEDKSSELSNSLSGQVCTSCKL</sequence>
<name>A0A5J4ZKQ9_9ASTE</name>
<feature type="signal peptide" evidence="1">
    <location>
        <begin position="1"/>
        <end position="21"/>
    </location>
</feature>
<evidence type="ECO:0000256" key="1">
    <source>
        <dbReference type="SAM" id="SignalP"/>
    </source>
</evidence>
<accession>A0A5J4ZKQ9</accession>
<gene>
    <name evidence="2" type="ORF">F0562_015298</name>
</gene>
<dbReference type="AlphaFoldDB" id="A0A5J4ZKQ9"/>
<evidence type="ECO:0000313" key="2">
    <source>
        <dbReference type="EMBL" id="KAA8517837.1"/>
    </source>
</evidence>
<dbReference type="PANTHER" id="PTHR12550:SF49">
    <property type="entry name" value="PROTEIN HUA2-LIKE 2-RELATED"/>
    <property type="match status" value="1"/>
</dbReference>
<dbReference type="PANTHER" id="PTHR12550">
    <property type="entry name" value="HEPATOMA-DERIVED GROWTH FACTOR-RELATED"/>
    <property type="match status" value="1"/>
</dbReference>
<reference evidence="2 3" key="1">
    <citation type="submission" date="2019-09" db="EMBL/GenBank/DDBJ databases">
        <title>A chromosome-level genome assembly of the Chinese tupelo Nyssa sinensis.</title>
        <authorList>
            <person name="Yang X."/>
            <person name="Kang M."/>
            <person name="Yang Y."/>
            <person name="Xiong H."/>
            <person name="Wang M."/>
            <person name="Zhang Z."/>
            <person name="Wang Z."/>
            <person name="Wu H."/>
            <person name="Ma T."/>
            <person name="Liu J."/>
            <person name="Xi Z."/>
        </authorList>
    </citation>
    <scope>NUCLEOTIDE SEQUENCE [LARGE SCALE GENOMIC DNA]</scope>
    <source>
        <strain evidence="2">J267</strain>
        <tissue evidence="2">Leaf</tissue>
    </source>
</reference>
<dbReference type="Proteomes" id="UP000325577">
    <property type="component" value="Linkage Group LG7"/>
</dbReference>
<feature type="chain" id="PRO_5023915583" evidence="1">
    <location>
        <begin position="22"/>
        <end position="296"/>
    </location>
</feature>